<feature type="region of interest" description="Disordered" evidence="1">
    <location>
        <begin position="1"/>
        <end position="24"/>
    </location>
</feature>
<reference evidence="2 3" key="1">
    <citation type="submission" date="2014-06" db="EMBL/GenBank/DDBJ databases">
        <title>Evolutionary Origins and Diversification of the Mycorrhizal Mutualists.</title>
        <authorList>
            <consortium name="DOE Joint Genome Institute"/>
            <consortium name="Mycorrhizal Genomics Consortium"/>
            <person name="Kohler A."/>
            <person name="Kuo A."/>
            <person name="Nagy L.G."/>
            <person name="Floudas D."/>
            <person name="Copeland A."/>
            <person name="Barry K.W."/>
            <person name="Cichocki N."/>
            <person name="Veneault-Fourrey C."/>
            <person name="LaButti K."/>
            <person name="Lindquist E.A."/>
            <person name="Lipzen A."/>
            <person name="Lundell T."/>
            <person name="Morin E."/>
            <person name="Murat C."/>
            <person name="Riley R."/>
            <person name="Ohm R."/>
            <person name="Sun H."/>
            <person name="Tunlid A."/>
            <person name="Henrissat B."/>
            <person name="Grigoriev I.V."/>
            <person name="Hibbett D.S."/>
            <person name="Martin F."/>
        </authorList>
    </citation>
    <scope>NUCLEOTIDE SEQUENCE [LARGE SCALE GENOMIC DNA]</scope>
    <source>
        <strain evidence="2 3">SS14</strain>
    </source>
</reference>
<evidence type="ECO:0000313" key="3">
    <source>
        <dbReference type="Proteomes" id="UP000054279"/>
    </source>
</evidence>
<keyword evidence="3" id="KW-1185">Reference proteome</keyword>
<evidence type="ECO:0000256" key="1">
    <source>
        <dbReference type="SAM" id="MobiDB-lite"/>
    </source>
</evidence>
<dbReference type="AlphaFoldDB" id="A0A0C9UFW3"/>
<dbReference type="EMBL" id="KN837532">
    <property type="protein sequence ID" value="KIJ24110.1"/>
    <property type="molecule type" value="Genomic_DNA"/>
</dbReference>
<organism evidence="2 3">
    <name type="scientific">Sphaerobolus stellatus (strain SS14)</name>
    <dbReference type="NCBI Taxonomy" id="990650"/>
    <lineage>
        <taxon>Eukaryota</taxon>
        <taxon>Fungi</taxon>
        <taxon>Dikarya</taxon>
        <taxon>Basidiomycota</taxon>
        <taxon>Agaricomycotina</taxon>
        <taxon>Agaricomycetes</taxon>
        <taxon>Phallomycetidae</taxon>
        <taxon>Geastrales</taxon>
        <taxon>Sphaerobolaceae</taxon>
        <taxon>Sphaerobolus</taxon>
    </lineage>
</organism>
<feature type="region of interest" description="Disordered" evidence="1">
    <location>
        <begin position="296"/>
        <end position="319"/>
    </location>
</feature>
<dbReference type="Proteomes" id="UP000054279">
    <property type="component" value="Unassembled WGS sequence"/>
</dbReference>
<accession>A0A0C9UFW3</accession>
<evidence type="ECO:0000313" key="2">
    <source>
        <dbReference type="EMBL" id="KIJ24110.1"/>
    </source>
</evidence>
<name>A0A0C9UFW3_SPHS4</name>
<gene>
    <name evidence="2" type="ORF">M422DRAFT_56537</name>
</gene>
<protein>
    <submittedName>
        <fullName evidence="2">Uncharacterized protein</fullName>
    </submittedName>
</protein>
<dbReference type="HOGENOM" id="CLU_002101_0_0_1"/>
<proteinExistence type="predicted"/>
<dbReference type="PANTHER" id="PTHR46579">
    <property type="entry name" value="F5/8 TYPE C DOMAIN-CONTAINING PROTEIN-RELATED"/>
    <property type="match status" value="1"/>
</dbReference>
<feature type="compositionally biased region" description="Acidic residues" evidence="1">
    <location>
        <begin position="301"/>
        <end position="313"/>
    </location>
</feature>
<dbReference type="PANTHER" id="PTHR46579:SF1">
    <property type="entry name" value="F5_8 TYPE C DOMAIN-CONTAINING PROTEIN"/>
    <property type="match status" value="1"/>
</dbReference>
<sequence>MDIEIEEGDISPNVGDGPTEVAQDTLQPTNDAAAEEIHTTHVPSQEENDDADLLHLIQTINQRIDIFAPPEQLQFAIDAQTTSYQSIMTLEHPFNQGICTLDVRSRCNLGILSFERALIDALATLNHFEARSGNLESLKAQCSSRIRLMIYWLDDIKRNEWERQRRFQEGQSLENAESDGEGPICISTAQFREPPCQTMNSAAIICIFLVSVLHLLCRLSRRHCNFVMRVLRILMRTILGKSHPINQWYQTNIVEEVPVDVRTAISRLDLNPTLIPYACCPSCCCLYSLNKQRPNSSQESMEVDESLSGDSDSEASQSVIEDDAPGYAEFCTYKEAEESEECGARLRKSRTVLGRVYTRAIRTFYHQDLSSWLPYLLTRPGMEEVLLDMSKNAFAAHDPSILRVIWDSPTIRAFKGPDGEPFFENIGAEIRLLFSLSFDNFNPLGNKQAGKKVKSKDASLEEPSYHWLQISMLSVRLRTCAQHRQYATEWLNAESQDKRNHLFELNGIRWSELLMLDYWDPCAFTLYNVMHGWYLNVADDYVRDILGVDMSKPSGDGLFVANRPKGAPPSEQELLNALDDISNRCAAPFDTLNLPQAPPDSIRKATLFQLCERRGQRRAGTRLQMWRTLLRFYGSNKTYLTEDIDDITDPSVDTVIDKEEKAYLNAEDILLSSKRASFVKDSEKLARFKKGILLRLCTKCGIVVPSKTPKPALASKLLNKQYIAPLAAEPGRMQGGRAVIGSDLIIELDNDIRRIVIPSWVSAKPSQFYSSQHGRLKADEWRTTLLVRLVVTLPRVWGPHGGCHKLLLNHFMHLVQALFIAGGLSVVIAPTTENGGQVPTSEFYKSEFQAYLQGIIELFPTAKVKPNTHLAFHVGDLLTRLGPVHPWRCYVFERFNGLLQNIPSNMRFGEFEKTLMRTFCIGARLKALVADGHLESLSEVGDVFQSTFADNHTGSLLYERLGLESRTINEQPLQLSKPQDTTLDSKMLLILVNTLNLQYDVGGKIYGTSLQCGPNIIPLDPRVWNLRECEIDGLKYRPSLSPTIDISANSRLFAHRDSHILVRFSDSDKIIPCSIQNIVAHRRISVMDEKTLIETFLIIRRYVELEPEHCAFDFWRAYKYGAGRLCYDLLADDPEIISLNQVISHFAKTPFPANAIAGIDRPCIHVLPLNWSF</sequence>
<dbReference type="OrthoDB" id="3248986at2759"/>